<dbReference type="InterPro" id="IPR016186">
    <property type="entry name" value="C-type_lectin-like/link_sf"/>
</dbReference>
<sequence>MGCLTDFSANFSLLEGIFERVNNSSSEFFVVYKISDIKCQYFQFKTTSTFQPAAFGGDEIAIKIQLPGKKCPTFNPLVSGPNSFTEKINNELHTTTVSLDSKSKNIYNLSYKVTSCPNGMRLFQRRGTTVVCIGLFYFEAPRCNNQAQASALCKAQKGTLTGSANADEYGYIQNISNSSKYTANPDSFKYVTYWIDGAGTNTGYTFEDPTHNGITNYKWTPGSPHLKGPGSCLHNPGPFNSKIQSIECLESYCCDDVCWREALCQVPPKVETS</sequence>
<dbReference type="SUPFAM" id="SSF56436">
    <property type="entry name" value="C-type lectin-like"/>
    <property type="match status" value="1"/>
</dbReference>
<dbReference type="EMBL" id="PDUG01000002">
    <property type="protein sequence ID" value="PIC48312.1"/>
    <property type="molecule type" value="Genomic_DNA"/>
</dbReference>
<accession>A0A2G5V996</accession>
<proteinExistence type="predicted"/>
<dbReference type="AlphaFoldDB" id="A0A2G5V996"/>
<evidence type="ECO:0008006" key="3">
    <source>
        <dbReference type="Google" id="ProtNLM"/>
    </source>
</evidence>
<keyword evidence="2" id="KW-1185">Reference proteome</keyword>
<dbReference type="Proteomes" id="UP000230233">
    <property type="component" value="Chromosome II"/>
</dbReference>
<dbReference type="Gene3D" id="3.10.100.10">
    <property type="entry name" value="Mannose-Binding Protein A, subunit A"/>
    <property type="match status" value="1"/>
</dbReference>
<evidence type="ECO:0000313" key="2">
    <source>
        <dbReference type="Proteomes" id="UP000230233"/>
    </source>
</evidence>
<protein>
    <recommendedName>
        <fullName evidence="3">C-type lectin domain-containing protein</fullName>
    </recommendedName>
</protein>
<reference evidence="2" key="1">
    <citation type="submission" date="2017-10" db="EMBL/GenBank/DDBJ databases">
        <title>Rapid genome shrinkage in a self-fertile nematode reveals novel sperm competition proteins.</title>
        <authorList>
            <person name="Yin D."/>
            <person name="Schwarz E.M."/>
            <person name="Thomas C.G."/>
            <person name="Felde R.L."/>
            <person name="Korf I.F."/>
            <person name="Cutter A.D."/>
            <person name="Schartner C.M."/>
            <person name="Ralston E.J."/>
            <person name="Meyer B.J."/>
            <person name="Haag E.S."/>
        </authorList>
    </citation>
    <scope>NUCLEOTIDE SEQUENCE [LARGE SCALE GENOMIC DNA]</scope>
    <source>
        <strain evidence="2">JU1422</strain>
    </source>
</reference>
<dbReference type="InterPro" id="IPR016187">
    <property type="entry name" value="CTDL_fold"/>
</dbReference>
<name>A0A2G5V996_9PELO</name>
<dbReference type="PANTHER" id="PTHR47629">
    <property type="entry name" value="C-TYPE LECTIN-RELATED"/>
    <property type="match status" value="1"/>
</dbReference>
<dbReference type="CDD" id="cd00037">
    <property type="entry name" value="CLECT"/>
    <property type="match status" value="1"/>
</dbReference>
<evidence type="ECO:0000313" key="1">
    <source>
        <dbReference type="EMBL" id="PIC48312.1"/>
    </source>
</evidence>
<dbReference type="PANTHER" id="PTHR47629:SF6">
    <property type="entry name" value="CW DOMAIN-CONTAINING PROTEIN-RELATED"/>
    <property type="match status" value="1"/>
</dbReference>
<gene>
    <name evidence="1" type="primary">Cnig_chr_II.g7333</name>
    <name evidence="1" type="ORF">B9Z55_007333</name>
</gene>
<dbReference type="OrthoDB" id="5804338at2759"/>
<comment type="caution">
    <text evidence="1">The sequence shown here is derived from an EMBL/GenBank/DDBJ whole genome shotgun (WGS) entry which is preliminary data.</text>
</comment>
<organism evidence="1 2">
    <name type="scientific">Caenorhabditis nigoni</name>
    <dbReference type="NCBI Taxonomy" id="1611254"/>
    <lineage>
        <taxon>Eukaryota</taxon>
        <taxon>Metazoa</taxon>
        <taxon>Ecdysozoa</taxon>
        <taxon>Nematoda</taxon>
        <taxon>Chromadorea</taxon>
        <taxon>Rhabditida</taxon>
        <taxon>Rhabditina</taxon>
        <taxon>Rhabditomorpha</taxon>
        <taxon>Rhabditoidea</taxon>
        <taxon>Rhabditidae</taxon>
        <taxon>Peloderinae</taxon>
        <taxon>Caenorhabditis</taxon>
    </lineage>
</organism>